<gene>
    <name evidence="4" type="ORF">VNI00_003525</name>
</gene>
<comment type="caution">
    <text evidence="4">The sequence shown here is derived from an EMBL/GenBank/DDBJ whole genome shotgun (WGS) entry which is preliminary data.</text>
</comment>
<dbReference type="InterPro" id="IPR029058">
    <property type="entry name" value="AB_hydrolase_fold"/>
</dbReference>
<evidence type="ECO:0000313" key="4">
    <source>
        <dbReference type="EMBL" id="KAK7054331.1"/>
    </source>
</evidence>
<dbReference type="GO" id="GO:0016787">
    <property type="term" value="F:hydrolase activity"/>
    <property type="evidence" value="ECO:0007669"/>
    <property type="project" value="UniProtKB-KW"/>
</dbReference>
<accession>A0AAW0DTJ6</accession>
<dbReference type="Pfam" id="PF00561">
    <property type="entry name" value="Abhydrolase_1"/>
    <property type="match status" value="1"/>
</dbReference>
<dbReference type="InterPro" id="IPR000073">
    <property type="entry name" value="AB_hydrolase_1"/>
</dbReference>
<evidence type="ECO:0000256" key="1">
    <source>
        <dbReference type="ARBA" id="ARBA00010088"/>
    </source>
</evidence>
<dbReference type="PANTHER" id="PTHR43248">
    <property type="entry name" value="2-SUCCINYL-6-HYDROXY-2,4-CYCLOHEXADIENE-1-CARBOXYLATE SYNTHASE"/>
    <property type="match status" value="1"/>
</dbReference>
<dbReference type="SUPFAM" id="SSF53474">
    <property type="entry name" value="alpha/beta-Hydrolases"/>
    <property type="match status" value="1"/>
</dbReference>
<evidence type="ECO:0000256" key="2">
    <source>
        <dbReference type="ARBA" id="ARBA00022801"/>
    </source>
</evidence>
<dbReference type="PANTHER" id="PTHR43248:SF25">
    <property type="entry name" value="AB HYDROLASE-1 DOMAIN-CONTAINING PROTEIN-RELATED"/>
    <property type="match status" value="1"/>
</dbReference>
<name>A0AAW0DTJ6_9AGAR</name>
<reference evidence="4 5" key="1">
    <citation type="submission" date="2024-01" db="EMBL/GenBank/DDBJ databases">
        <title>A draft genome for a cacao thread blight-causing isolate of Paramarasmius palmivorus.</title>
        <authorList>
            <person name="Baruah I.K."/>
            <person name="Bukari Y."/>
            <person name="Amoako-Attah I."/>
            <person name="Meinhardt L.W."/>
            <person name="Bailey B.A."/>
            <person name="Cohen S.P."/>
        </authorList>
    </citation>
    <scope>NUCLEOTIDE SEQUENCE [LARGE SCALE GENOMIC DNA]</scope>
    <source>
        <strain evidence="4 5">GH-12</strain>
    </source>
</reference>
<organism evidence="4 5">
    <name type="scientific">Paramarasmius palmivorus</name>
    <dbReference type="NCBI Taxonomy" id="297713"/>
    <lineage>
        <taxon>Eukaryota</taxon>
        <taxon>Fungi</taxon>
        <taxon>Dikarya</taxon>
        <taxon>Basidiomycota</taxon>
        <taxon>Agaricomycotina</taxon>
        <taxon>Agaricomycetes</taxon>
        <taxon>Agaricomycetidae</taxon>
        <taxon>Agaricales</taxon>
        <taxon>Marasmiineae</taxon>
        <taxon>Marasmiaceae</taxon>
        <taxon>Paramarasmius</taxon>
    </lineage>
</organism>
<keyword evidence="5" id="KW-1185">Reference proteome</keyword>
<comment type="similarity">
    <text evidence="1">Belongs to the peptidase S33 family.</text>
</comment>
<dbReference type="EMBL" id="JAYKXP010000009">
    <property type="protein sequence ID" value="KAK7054331.1"/>
    <property type="molecule type" value="Genomic_DNA"/>
</dbReference>
<evidence type="ECO:0000313" key="5">
    <source>
        <dbReference type="Proteomes" id="UP001383192"/>
    </source>
</evidence>
<proteinExistence type="inferred from homology"/>
<feature type="domain" description="AB hydrolase-1" evidence="3">
    <location>
        <begin position="73"/>
        <end position="439"/>
    </location>
</feature>
<dbReference type="AlphaFoldDB" id="A0AAW0DTJ6"/>
<keyword evidence="2" id="KW-0378">Hydrolase</keyword>
<dbReference type="InterPro" id="IPR051601">
    <property type="entry name" value="Serine_prot/Carboxylest_S33"/>
</dbReference>
<sequence length="444" mass="49212">MPSTLAIVTHRMYTLQVEPTKNLTWVQCYDGTIECARLQVPLNYSNPEGEVAAIALARIKANVSADSTDYLGPILFNPGGPGDSGVNLLLFSGQNLAKVVGPQFDVVSFDPRGTARSTPKISWYETPVERELWSQPVIKELNHSSDNVASYWARSTITNQLARERAIDILPYMQTDHTARDMLRITEAYGKDKIQYWGFSYGSILGATFAAMFPDKIHRLIIDGVADASDYYTGAWIDTLIDAENVLRWFFRDCHSAGPDLCPFYESSPEAIEERLNKLYNSVIHAPVPVRTERSYGLVDYERMRETIFSSLYNSFNSWAVLAAGLADLEKGNGTVFFSMLESDPFQCSCDPLDHAFDAVTEGVIALGCNDGAPMPPSLEEAEKIYEDALGVSEWGSMWATVRIICSSWPDIPKTFFRGPISGNTSHPILLIGNTADPVTPLQS</sequence>
<protein>
    <recommendedName>
        <fullName evidence="3">AB hydrolase-1 domain-containing protein</fullName>
    </recommendedName>
</protein>
<dbReference type="Proteomes" id="UP001383192">
    <property type="component" value="Unassembled WGS sequence"/>
</dbReference>
<evidence type="ECO:0000259" key="3">
    <source>
        <dbReference type="Pfam" id="PF00561"/>
    </source>
</evidence>
<dbReference type="Gene3D" id="3.40.50.1820">
    <property type="entry name" value="alpha/beta hydrolase"/>
    <property type="match status" value="1"/>
</dbReference>